<evidence type="ECO:0000256" key="4">
    <source>
        <dbReference type="SAM" id="Coils"/>
    </source>
</evidence>
<accession>A0A8X8G0D2</accession>
<dbReference type="Pfam" id="PF01420">
    <property type="entry name" value="Methylase_S"/>
    <property type="match status" value="1"/>
</dbReference>
<keyword evidence="6" id="KW-0540">Nuclease</keyword>
<keyword evidence="6" id="KW-0378">Hydrolase</keyword>
<reference evidence="6" key="1">
    <citation type="submission" date="2020-08" db="EMBL/GenBank/DDBJ databases">
        <title>Changes in the skin microbiome associated with squamous cell carcinoma in transplant recipients.</title>
        <authorList>
            <person name="Zaugg J."/>
            <person name="Krueger A."/>
            <person name="Lachner N."/>
        </authorList>
    </citation>
    <scope>NUCLEOTIDE SEQUENCE</scope>
    <source>
        <strain evidence="6">R5988</strain>
    </source>
</reference>
<comment type="similarity">
    <text evidence="1">Belongs to the type-I restriction system S methylase family.</text>
</comment>
<organism evidence="6 7">
    <name type="scientific">Staphylococcus epidermidis</name>
    <dbReference type="NCBI Taxonomy" id="1282"/>
    <lineage>
        <taxon>Bacteria</taxon>
        <taxon>Bacillati</taxon>
        <taxon>Bacillota</taxon>
        <taxon>Bacilli</taxon>
        <taxon>Bacillales</taxon>
        <taxon>Staphylococcaceae</taxon>
        <taxon>Staphylococcus</taxon>
    </lineage>
</organism>
<dbReference type="Gene3D" id="3.90.220.20">
    <property type="entry name" value="DNA methylase specificity domains"/>
    <property type="match status" value="2"/>
</dbReference>
<dbReference type="Proteomes" id="UP000648077">
    <property type="component" value="Unassembled WGS sequence"/>
</dbReference>
<dbReference type="RefSeq" id="WP_002504637.1">
    <property type="nucleotide sequence ID" value="NZ_CP064467.1"/>
</dbReference>
<protein>
    <submittedName>
        <fullName evidence="6">Restriction endonuclease subunit S</fullName>
    </submittedName>
</protein>
<dbReference type="AlphaFoldDB" id="A0A8X8G0D2"/>
<keyword evidence="6" id="KW-0255">Endonuclease</keyword>
<proteinExistence type="inferred from homology"/>
<sequence>MTEHTNTPELRFPEFKEKWEFQELGNLAQFSKGKLLSKKDLNISGIPCILYGELYTRYGAILNKVYSKTDSKKNSLVFSKKNQILIPSSGETDIDIATATAINTDLKIAIGGDLNIITPINSDGRFISLYINGKGKHNLAKYAQGKSVVHLYNSDIKKLKFYLPSNNSEQQKIGDFFSKLDQQIELEEKKLELLEQQKRGYMQQIFSQHFRFKDENENKYEKWRKIKLANILKERKTYLSKSSDVAHATLSTEGIYLKNERYDRDFLVKDKNKKYKVSFKDDICYNPANLKFGVITRNDIGKVIFSPIYITFEVNQNYNPLFIEMMLTRWDFINKVRKFEEGTVYERMAVKPEDFLSYETYIPCLEEQEKIGNFFNDLDKFIEKQSNKIELLKKRKRGFLQKMFV</sequence>
<feature type="coiled-coil region" evidence="4">
    <location>
        <begin position="177"/>
        <end position="204"/>
    </location>
</feature>
<evidence type="ECO:0000259" key="5">
    <source>
        <dbReference type="Pfam" id="PF01420"/>
    </source>
</evidence>
<dbReference type="PANTHER" id="PTHR30408">
    <property type="entry name" value="TYPE-1 RESTRICTION ENZYME ECOKI SPECIFICITY PROTEIN"/>
    <property type="match status" value="1"/>
</dbReference>
<feature type="domain" description="Type I restriction modification DNA specificity" evidence="5">
    <location>
        <begin position="17"/>
        <end position="196"/>
    </location>
</feature>
<evidence type="ECO:0000313" key="7">
    <source>
        <dbReference type="Proteomes" id="UP000648077"/>
    </source>
</evidence>
<dbReference type="InterPro" id="IPR000055">
    <property type="entry name" value="Restrct_endonuc_typeI_TRD"/>
</dbReference>
<dbReference type="GO" id="GO:0004519">
    <property type="term" value="F:endonuclease activity"/>
    <property type="evidence" value="ECO:0007669"/>
    <property type="project" value="UniProtKB-KW"/>
</dbReference>
<evidence type="ECO:0000313" key="6">
    <source>
        <dbReference type="EMBL" id="MBF2230424.1"/>
    </source>
</evidence>
<dbReference type="PANTHER" id="PTHR30408:SF12">
    <property type="entry name" value="TYPE I RESTRICTION ENZYME MJAVIII SPECIFICITY SUBUNIT"/>
    <property type="match status" value="1"/>
</dbReference>
<keyword evidence="4" id="KW-0175">Coiled coil</keyword>
<evidence type="ECO:0000256" key="1">
    <source>
        <dbReference type="ARBA" id="ARBA00010923"/>
    </source>
</evidence>
<dbReference type="SUPFAM" id="SSF116734">
    <property type="entry name" value="DNA methylase specificity domain"/>
    <property type="match status" value="2"/>
</dbReference>
<gene>
    <name evidence="6" type="ORF">H3963_08300</name>
</gene>
<dbReference type="InterPro" id="IPR052021">
    <property type="entry name" value="Type-I_RS_S_subunit"/>
</dbReference>
<dbReference type="InterPro" id="IPR044946">
    <property type="entry name" value="Restrct_endonuc_typeI_TRD_sf"/>
</dbReference>
<evidence type="ECO:0000256" key="3">
    <source>
        <dbReference type="ARBA" id="ARBA00023125"/>
    </source>
</evidence>
<dbReference type="EMBL" id="JACGQI010000013">
    <property type="protein sequence ID" value="MBF2230424.1"/>
    <property type="molecule type" value="Genomic_DNA"/>
</dbReference>
<name>A0A8X8G0D2_STAEP</name>
<keyword evidence="3" id="KW-0238">DNA-binding</keyword>
<dbReference type="GO" id="GO:0009307">
    <property type="term" value="P:DNA restriction-modification system"/>
    <property type="evidence" value="ECO:0007669"/>
    <property type="project" value="UniProtKB-KW"/>
</dbReference>
<comment type="caution">
    <text evidence="6">The sequence shown here is derived from an EMBL/GenBank/DDBJ whole genome shotgun (WGS) entry which is preliminary data.</text>
</comment>
<keyword evidence="2" id="KW-0680">Restriction system</keyword>
<evidence type="ECO:0000256" key="2">
    <source>
        <dbReference type="ARBA" id="ARBA00022747"/>
    </source>
</evidence>
<dbReference type="GO" id="GO:0003677">
    <property type="term" value="F:DNA binding"/>
    <property type="evidence" value="ECO:0007669"/>
    <property type="project" value="UniProtKB-KW"/>
</dbReference>
<dbReference type="OrthoDB" id="9795776at2"/>